<organism evidence="5 6">
    <name type="scientific">Psychromarinibacter halotolerans</name>
    <dbReference type="NCBI Taxonomy" id="1775175"/>
    <lineage>
        <taxon>Bacteria</taxon>
        <taxon>Pseudomonadati</taxon>
        <taxon>Pseudomonadota</taxon>
        <taxon>Alphaproteobacteria</taxon>
        <taxon>Rhodobacterales</taxon>
        <taxon>Paracoccaceae</taxon>
        <taxon>Psychromarinibacter</taxon>
    </lineage>
</organism>
<dbReference type="InterPro" id="IPR036388">
    <property type="entry name" value="WH-like_DNA-bd_sf"/>
</dbReference>
<dbReference type="SMART" id="SM00895">
    <property type="entry name" value="FCD"/>
    <property type="match status" value="1"/>
</dbReference>
<comment type="caution">
    <text evidence="5">The sequence shown here is derived from an EMBL/GenBank/DDBJ whole genome shotgun (WGS) entry which is preliminary data.</text>
</comment>
<gene>
    <name evidence="5" type="ORF">ACFOGP_16950</name>
</gene>
<dbReference type="SUPFAM" id="SSF46785">
    <property type="entry name" value="Winged helix' DNA-binding domain"/>
    <property type="match status" value="1"/>
</dbReference>
<dbReference type="CDD" id="cd07377">
    <property type="entry name" value="WHTH_GntR"/>
    <property type="match status" value="1"/>
</dbReference>
<dbReference type="InterPro" id="IPR036390">
    <property type="entry name" value="WH_DNA-bd_sf"/>
</dbReference>
<evidence type="ECO:0000313" key="5">
    <source>
        <dbReference type="EMBL" id="MFC3144415.1"/>
    </source>
</evidence>
<dbReference type="InterPro" id="IPR008920">
    <property type="entry name" value="TF_FadR/GntR_C"/>
</dbReference>
<keyword evidence="3" id="KW-0804">Transcription</keyword>
<keyword evidence="1" id="KW-0805">Transcription regulation</keyword>
<dbReference type="InterPro" id="IPR000524">
    <property type="entry name" value="Tscrpt_reg_HTH_GntR"/>
</dbReference>
<evidence type="ECO:0000313" key="6">
    <source>
        <dbReference type="Proteomes" id="UP001595632"/>
    </source>
</evidence>
<dbReference type="PROSITE" id="PS50949">
    <property type="entry name" value="HTH_GNTR"/>
    <property type="match status" value="1"/>
</dbReference>
<evidence type="ECO:0000256" key="3">
    <source>
        <dbReference type="ARBA" id="ARBA00023163"/>
    </source>
</evidence>
<evidence type="ECO:0000256" key="2">
    <source>
        <dbReference type="ARBA" id="ARBA00023125"/>
    </source>
</evidence>
<dbReference type="PANTHER" id="PTHR43537">
    <property type="entry name" value="TRANSCRIPTIONAL REGULATOR, GNTR FAMILY"/>
    <property type="match status" value="1"/>
</dbReference>
<dbReference type="Gene3D" id="1.10.10.10">
    <property type="entry name" value="Winged helix-like DNA-binding domain superfamily/Winged helix DNA-binding domain"/>
    <property type="match status" value="1"/>
</dbReference>
<evidence type="ECO:0000256" key="1">
    <source>
        <dbReference type="ARBA" id="ARBA00023015"/>
    </source>
</evidence>
<proteinExistence type="predicted"/>
<dbReference type="RefSeq" id="WP_275633875.1">
    <property type="nucleotide sequence ID" value="NZ_JARGYD010000006.1"/>
</dbReference>
<evidence type="ECO:0000259" key="4">
    <source>
        <dbReference type="PROSITE" id="PS50949"/>
    </source>
</evidence>
<protein>
    <submittedName>
        <fullName evidence="5">GntR family transcriptional regulator</fullName>
    </submittedName>
</protein>
<dbReference type="Proteomes" id="UP001595632">
    <property type="component" value="Unassembled WGS sequence"/>
</dbReference>
<name>A0ABV7GW29_9RHOB</name>
<dbReference type="Pfam" id="PF07729">
    <property type="entry name" value="FCD"/>
    <property type="match status" value="1"/>
</dbReference>
<dbReference type="PANTHER" id="PTHR43537:SF20">
    <property type="entry name" value="HTH-TYPE TRANSCRIPTIONAL REPRESSOR GLAR"/>
    <property type="match status" value="1"/>
</dbReference>
<reference evidence="6" key="1">
    <citation type="journal article" date="2019" name="Int. J. Syst. Evol. Microbiol.">
        <title>The Global Catalogue of Microorganisms (GCM) 10K type strain sequencing project: providing services to taxonomists for standard genome sequencing and annotation.</title>
        <authorList>
            <consortium name="The Broad Institute Genomics Platform"/>
            <consortium name="The Broad Institute Genome Sequencing Center for Infectious Disease"/>
            <person name="Wu L."/>
            <person name="Ma J."/>
        </authorList>
    </citation>
    <scope>NUCLEOTIDE SEQUENCE [LARGE SCALE GENOMIC DNA]</scope>
    <source>
        <strain evidence="6">KCTC 52366</strain>
    </source>
</reference>
<keyword evidence="6" id="KW-1185">Reference proteome</keyword>
<accession>A0ABV7GW29</accession>
<dbReference type="EMBL" id="JBHRTB010000010">
    <property type="protein sequence ID" value="MFC3144415.1"/>
    <property type="molecule type" value="Genomic_DNA"/>
</dbReference>
<keyword evidence="2" id="KW-0238">DNA-binding</keyword>
<dbReference type="Pfam" id="PF00392">
    <property type="entry name" value="GntR"/>
    <property type="match status" value="1"/>
</dbReference>
<sequence length="226" mass="24719">MAGSEGKTTRSSAIYGDLRTAILNGSLTPSEKLNVRELSKRFDTGLSPIREALNRLATEGLAQHADNRGFIVSPVSLPELMDLTQARCWMNELGIRRSIELGGADWEESVLVSLHRLTRTPRAPKDGRTGTDPAWNLAHKAFHQALVSACGSDWLIETCGQLFDSAERYRSLASLAGASRTDPRDEHQEILTAALDRDAETAAKLITAHFQRTSELVQTVVKGAQP</sequence>
<dbReference type="SUPFAM" id="SSF48008">
    <property type="entry name" value="GntR ligand-binding domain-like"/>
    <property type="match status" value="1"/>
</dbReference>
<feature type="domain" description="HTH gntR-type" evidence="4">
    <location>
        <begin position="8"/>
        <end position="75"/>
    </location>
</feature>
<dbReference type="SMART" id="SM00345">
    <property type="entry name" value="HTH_GNTR"/>
    <property type="match status" value="1"/>
</dbReference>
<dbReference type="InterPro" id="IPR011711">
    <property type="entry name" value="GntR_C"/>
</dbReference>
<dbReference type="Gene3D" id="1.20.120.530">
    <property type="entry name" value="GntR ligand-binding domain-like"/>
    <property type="match status" value="1"/>
</dbReference>